<gene>
    <name evidence="2" type="ORF">SAMN04489730_3836</name>
</gene>
<accession>A0A1K1RRX9</accession>
<feature type="region of interest" description="Disordered" evidence="1">
    <location>
        <begin position="53"/>
        <end position="72"/>
    </location>
</feature>
<evidence type="ECO:0000313" key="3">
    <source>
        <dbReference type="Proteomes" id="UP000182740"/>
    </source>
</evidence>
<keyword evidence="3" id="KW-1185">Reference proteome</keyword>
<dbReference type="RefSeq" id="WP_072477579.1">
    <property type="nucleotide sequence ID" value="NZ_FPJG01000006.1"/>
</dbReference>
<name>A0A1K1RRX9_9PSEU</name>
<dbReference type="EMBL" id="FPJG01000006">
    <property type="protein sequence ID" value="SFW74830.1"/>
    <property type="molecule type" value="Genomic_DNA"/>
</dbReference>
<dbReference type="AlphaFoldDB" id="A0A1K1RRX9"/>
<reference evidence="3" key="1">
    <citation type="submission" date="2016-11" db="EMBL/GenBank/DDBJ databases">
        <authorList>
            <person name="Varghese N."/>
            <person name="Submissions S."/>
        </authorList>
    </citation>
    <scope>NUCLEOTIDE SEQUENCE [LARGE SCALE GENOMIC DNA]</scope>
    <source>
        <strain evidence="3">DSM 44671</strain>
    </source>
</reference>
<evidence type="ECO:0000313" key="2">
    <source>
        <dbReference type="EMBL" id="SFW74830.1"/>
    </source>
</evidence>
<evidence type="ECO:0000256" key="1">
    <source>
        <dbReference type="SAM" id="MobiDB-lite"/>
    </source>
</evidence>
<dbReference type="Proteomes" id="UP000182740">
    <property type="component" value="Unassembled WGS sequence"/>
</dbReference>
<organism evidence="2 3">
    <name type="scientific">Amycolatopsis australiensis</name>
    <dbReference type="NCBI Taxonomy" id="546364"/>
    <lineage>
        <taxon>Bacteria</taxon>
        <taxon>Bacillati</taxon>
        <taxon>Actinomycetota</taxon>
        <taxon>Actinomycetes</taxon>
        <taxon>Pseudonocardiales</taxon>
        <taxon>Pseudonocardiaceae</taxon>
        <taxon>Amycolatopsis</taxon>
    </lineage>
</organism>
<sequence length="72" mass="8110">MIIRVTFDDQYTRVVNEEVAFLPTQQCKAHRLLPLDNNVLATELTSSTIARLTNTRDATWDRPTTPTPAPPS</sequence>
<proteinExistence type="predicted"/>
<protein>
    <submittedName>
        <fullName evidence="2">Uncharacterized protein</fullName>
    </submittedName>
</protein>
<dbReference type="STRING" id="546364.SAMN04489730_3836"/>